<evidence type="ECO:0000313" key="3">
    <source>
        <dbReference type="Proteomes" id="UP000005801"/>
    </source>
</evidence>
<dbReference type="Proteomes" id="UP000005801">
    <property type="component" value="Unassembled WGS sequence"/>
</dbReference>
<proteinExistence type="predicted"/>
<sequence>MLATLTLPCLAACTMANPLFDYYEISGDETGLDEGLGDEAGPDSEDGPGASGGNANEDAGGEDAADSEGLACEPELGEALAPMFGDPVLLSEVCQPYIDVQVKVFAKQSGQWMAGACPSGDCSDCDPDDLHPLGILGLPLEQILPAPVPTENDVAVACYEVEAAHPAGKSDACYYETVAIWEAGEDYEPPLVLAVRDASELGPKAAASLEGWWPQIAVEGEPCGCDALAGVPCCLDEDGVQTFGFDLSEAGGAVVGPMDPPANIQLDGYDYTFVPAQAQAGVSCGVDELSWAIFREPSY</sequence>
<feature type="region of interest" description="Disordered" evidence="1">
    <location>
        <begin position="30"/>
        <end position="68"/>
    </location>
</feature>
<organism evidence="2 3">
    <name type="scientific">Plesiocystis pacifica SIR-1</name>
    <dbReference type="NCBI Taxonomy" id="391625"/>
    <lineage>
        <taxon>Bacteria</taxon>
        <taxon>Pseudomonadati</taxon>
        <taxon>Myxococcota</taxon>
        <taxon>Polyangia</taxon>
        <taxon>Nannocystales</taxon>
        <taxon>Nannocystaceae</taxon>
        <taxon>Plesiocystis</taxon>
    </lineage>
</organism>
<accession>A6G0G5</accession>
<protein>
    <submittedName>
        <fullName evidence="2">Uncharacterized protein</fullName>
    </submittedName>
</protein>
<evidence type="ECO:0000256" key="1">
    <source>
        <dbReference type="SAM" id="MobiDB-lite"/>
    </source>
</evidence>
<gene>
    <name evidence="2" type="ORF">PPSIR1_36999</name>
</gene>
<dbReference type="EMBL" id="ABCS01000009">
    <property type="protein sequence ID" value="EDM80611.1"/>
    <property type="molecule type" value="Genomic_DNA"/>
</dbReference>
<feature type="compositionally biased region" description="Acidic residues" evidence="1">
    <location>
        <begin position="30"/>
        <end position="46"/>
    </location>
</feature>
<comment type="caution">
    <text evidence="2">The sequence shown here is derived from an EMBL/GenBank/DDBJ whole genome shotgun (WGS) entry which is preliminary data.</text>
</comment>
<dbReference type="STRING" id="391625.PPSIR1_36999"/>
<keyword evidence="3" id="KW-1185">Reference proteome</keyword>
<reference evidence="2 3" key="1">
    <citation type="submission" date="2007-06" db="EMBL/GenBank/DDBJ databases">
        <authorList>
            <person name="Shimkets L."/>
            <person name="Ferriera S."/>
            <person name="Johnson J."/>
            <person name="Kravitz S."/>
            <person name="Beeson K."/>
            <person name="Sutton G."/>
            <person name="Rogers Y.-H."/>
            <person name="Friedman R."/>
            <person name="Frazier M."/>
            <person name="Venter J.C."/>
        </authorList>
    </citation>
    <scope>NUCLEOTIDE SEQUENCE [LARGE SCALE GENOMIC DNA]</scope>
    <source>
        <strain evidence="2 3">SIR-1</strain>
    </source>
</reference>
<evidence type="ECO:0000313" key="2">
    <source>
        <dbReference type="EMBL" id="EDM80611.1"/>
    </source>
</evidence>
<dbReference type="AlphaFoldDB" id="A6G0G5"/>
<name>A6G0G5_9BACT</name>